<dbReference type="Pfam" id="PF00013">
    <property type="entry name" value="KH_1"/>
    <property type="match status" value="1"/>
</dbReference>
<feature type="domain" description="K Homology" evidence="8">
    <location>
        <begin position="538"/>
        <end position="603"/>
    </location>
</feature>
<evidence type="ECO:0000256" key="6">
    <source>
        <dbReference type="ARBA" id="ARBA00031451"/>
    </source>
</evidence>
<dbReference type="InterPro" id="IPR004088">
    <property type="entry name" value="KH_dom_type_1"/>
</dbReference>
<keyword evidence="3 9" id="KW-0808">Transferase</keyword>
<dbReference type="NCBIfam" id="TIGR03591">
    <property type="entry name" value="polynuc_phos"/>
    <property type="match status" value="1"/>
</dbReference>
<dbReference type="InterPro" id="IPR004087">
    <property type="entry name" value="KH_dom"/>
</dbReference>
<accession>K1R5C2</accession>
<dbReference type="InterPro" id="IPR020568">
    <property type="entry name" value="Ribosomal_Su5_D2-typ_SF"/>
</dbReference>
<dbReference type="SUPFAM" id="SSF54791">
    <property type="entry name" value="Eukaryotic type KH-domain (KH-domain type I)"/>
    <property type="match status" value="1"/>
</dbReference>
<dbReference type="PANTHER" id="PTHR11252">
    <property type="entry name" value="POLYRIBONUCLEOTIDE NUCLEOTIDYLTRANSFERASE"/>
    <property type="match status" value="1"/>
</dbReference>
<dbReference type="SMART" id="SM00322">
    <property type="entry name" value="KH"/>
    <property type="match status" value="1"/>
</dbReference>
<keyword evidence="4" id="KW-0548">Nucleotidyltransferase</keyword>
<dbReference type="GO" id="GO:0005739">
    <property type="term" value="C:mitochondrion"/>
    <property type="evidence" value="ECO:0007669"/>
    <property type="project" value="TreeGrafter"/>
</dbReference>
<gene>
    <name evidence="9" type="ORF">CGI_10028653</name>
</gene>
<dbReference type="InterPro" id="IPR036612">
    <property type="entry name" value="KH_dom_type_1_sf"/>
</dbReference>
<dbReference type="Gene3D" id="3.30.1370.10">
    <property type="entry name" value="K Homology domain, type 1"/>
    <property type="match status" value="1"/>
</dbReference>
<evidence type="ECO:0000256" key="4">
    <source>
        <dbReference type="ARBA" id="ARBA00022695"/>
    </source>
</evidence>
<dbReference type="GO" id="GO:0000958">
    <property type="term" value="P:mitochondrial mRNA catabolic process"/>
    <property type="evidence" value="ECO:0007669"/>
    <property type="project" value="TreeGrafter"/>
</dbReference>
<evidence type="ECO:0000256" key="5">
    <source>
        <dbReference type="ARBA" id="ARBA00022884"/>
    </source>
</evidence>
<dbReference type="InParanoid" id="K1R5C2"/>
<dbReference type="GO" id="GO:0000175">
    <property type="term" value="F:3'-5'-RNA exonuclease activity"/>
    <property type="evidence" value="ECO:0007669"/>
    <property type="project" value="TreeGrafter"/>
</dbReference>
<dbReference type="SUPFAM" id="SSF46915">
    <property type="entry name" value="Polynucleotide phosphorylase/guanosine pentaphosphate synthase (PNPase/GPSI), domain 3"/>
    <property type="match status" value="1"/>
</dbReference>
<dbReference type="Pfam" id="PF03725">
    <property type="entry name" value="RNase_PH_C"/>
    <property type="match status" value="1"/>
</dbReference>
<dbReference type="GO" id="GO:0003723">
    <property type="term" value="F:RNA binding"/>
    <property type="evidence" value="ECO:0007669"/>
    <property type="project" value="UniProtKB-UniRule"/>
</dbReference>
<evidence type="ECO:0000259" key="8">
    <source>
        <dbReference type="SMART" id="SM00322"/>
    </source>
</evidence>
<evidence type="ECO:0000256" key="2">
    <source>
        <dbReference type="ARBA" id="ARBA00012416"/>
    </source>
</evidence>
<dbReference type="HOGENOM" id="CLU_004217_2_2_1"/>
<comment type="similarity">
    <text evidence="1">Belongs to the polyribonucleotide nucleotidyltransferase family.</text>
</comment>
<dbReference type="InterPro" id="IPR027408">
    <property type="entry name" value="PNPase/RNase_PH_dom_sf"/>
</dbReference>
<keyword evidence="5 7" id="KW-0694">RNA-binding</keyword>
<sequence length="668" mass="73452">MPNNLLKPIDRDLTIETGKLAKFADGAAVIKQGETSVLVTVVSKSLSQPSSFLPLTVDYRLKAAAAGRIPMNYFRRERGPTDNEILTSRVIDRSIRPLFPEDCQRELQVMCNVLAVDGENDPAVLSINAASCATALSLMPWNGPVGAVRVGYIDGKIVINPQRHELEKSDINLIVASSLQGVVMLEGGANIVSYDLMKQAINTGHIENMKIIQSIQQMTENSTKAKSTPREVQDELWKTVYNVCSKAFYPIFNDHTHDKFSRDAKVKTEIEKATKVLLEIYPNVDRELLNSYIQKCFKEVFRKNIFKTDKRCDGRGLSDLRNISCSVDVLKPLHGSSLFQRGQTQVIGQESGVKEKNFMLHYEFPPYATNEIGRPGAALARREIGHGALAERGLRPIIPDNLPFSLRVTSEVLESNGSSSMASVCGGSLALMDAGVPVKEAAAGVAIGLMTKINYQGETIDHRILTDLLGIEDYCGDMDFKMAGTRNGITAIQADIKIEGLPLKIVSKAIDAGKSGIVRILDIMDTVIKTPRQDKKNSPVKETFVINPKKRGRIMGFGGSKIRELAQKTGVQMSPVDDSVFELFAPDSSAMEEGKALLNSWLEEKPAPDMEFGAIYTVKILEVEDARLLGFKPGDEIQVKYFGNDPTSGQVRLSRRLLLSPSVSAFKS</sequence>
<proteinExistence type="inferred from homology"/>
<dbReference type="PROSITE" id="PS50084">
    <property type="entry name" value="KH_TYPE_1"/>
    <property type="match status" value="1"/>
</dbReference>
<dbReference type="AlphaFoldDB" id="K1R5C2"/>
<organism evidence="9">
    <name type="scientific">Magallana gigas</name>
    <name type="common">Pacific oyster</name>
    <name type="synonym">Crassostrea gigas</name>
    <dbReference type="NCBI Taxonomy" id="29159"/>
    <lineage>
        <taxon>Eukaryota</taxon>
        <taxon>Metazoa</taxon>
        <taxon>Spiralia</taxon>
        <taxon>Lophotrochozoa</taxon>
        <taxon>Mollusca</taxon>
        <taxon>Bivalvia</taxon>
        <taxon>Autobranchia</taxon>
        <taxon>Pteriomorphia</taxon>
        <taxon>Ostreida</taxon>
        <taxon>Ostreoidea</taxon>
        <taxon>Ostreidae</taxon>
        <taxon>Magallana</taxon>
    </lineage>
</organism>
<dbReference type="GO" id="GO:0005829">
    <property type="term" value="C:cytosol"/>
    <property type="evidence" value="ECO:0007669"/>
    <property type="project" value="TreeGrafter"/>
</dbReference>
<dbReference type="InterPro" id="IPR012162">
    <property type="entry name" value="PNPase"/>
</dbReference>
<dbReference type="CDD" id="cd11364">
    <property type="entry name" value="RNase_PH_PNPase_2"/>
    <property type="match status" value="1"/>
</dbReference>
<evidence type="ECO:0000256" key="1">
    <source>
        <dbReference type="ARBA" id="ARBA00007404"/>
    </source>
</evidence>
<protein>
    <recommendedName>
        <fullName evidence="2">polyribonucleotide nucleotidyltransferase</fullName>
        <ecNumber evidence="2">2.7.7.8</ecNumber>
    </recommendedName>
    <alternativeName>
        <fullName evidence="6">Polynucleotide phosphorylase 1</fullName>
    </alternativeName>
</protein>
<dbReference type="InterPro" id="IPR036345">
    <property type="entry name" value="ExoRNase_PH_dom2_sf"/>
</dbReference>
<dbReference type="NCBIfam" id="NF008805">
    <property type="entry name" value="PRK11824.1"/>
    <property type="match status" value="1"/>
</dbReference>
<dbReference type="FunFam" id="3.30.230.70:FF:000001">
    <property type="entry name" value="Polyribonucleotide nucleotidyltransferase"/>
    <property type="match status" value="1"/>
</dbReference>
<name>K1R5C2_MAGGI</name>
<dbReference type="GO" id="GO:0000965">
    <property type="term" value="P:mitochondrial RNA 3'-end processing"/>
    <property type="evidence" value="ECO:0007669"/>
    <property type="project" value="TreeGrafter"/>
</dbReference>
<dbReference type="InterPro" id="IPR036456">
    <property type="entry name" value="PNPase_PH_RNA-bd_sf"/>
</dbReference>
<dbReference type="Pfam" id="PF01138">
    <property type="entry name" value="RNase_PH"/>
    <property type="match status" value="2"/>
</dbReference>
<dbReference type="SUPFAM" id="SSF54211">
    <property type="entry name" value="Ribosomal protein S5 domain 2-like"/>
    <property type="match status" value="2"/>
</dbReference>
<dbReference type="FunCoup" id="K1R5C2">
    <property type="interactions" value="1446"/>
</dbReference>
<dbReference type="Gene3D" id="3.30.230.70">
    <property type="entry name" value="GHMP Kinase, N-terminal domain"/>
    <property type="match status" value="2"/>
</dbReference>
<dbReference type="InterPro" id="IPR015847">
    <property type="entry name" value="ExoRNase_PH_dom2"/>
</dbReference>
<dbReference type="EC" id="2.7.7.8" evidence="2"/>
<evidence type="ECO:0000256" key="7">
    <source>
        <dbReference type="PROSITE-ProRule" id="PRU00117"/>
    </source>
</evidence>
<dbReference type="GO" id="GO:0004654">
    <property type="term" value="F:polyribonucleotide nucleotidyltransferase activity"/>
    <property type="evidence" value="ECO:0007669"/>
    <property type="project" value="UniProtKB-EC"/>
</dbReference>
<reference evidence="9" key="1">
    <citation type="journal article" date="2012" name="Nature">
        <title>The oyster genome reveals stress adaptation and complexity of shell formation.</title>
        <authorList>
            <person name="Zhang G."/>
            <person name="Fang X."/>
            <person name="Guo X."/>
            <person name="Li L."/>
            <person name="Luo R."/>
            <person name="Xu F."/>
            <person name="Yang P."/>
            <person name="Zhang L."/>
            <person name="Wang X."/>
            <person name="Qi H."/>
            <person name="Xiong Z."/>
            <person name="Que H."/>
            <person name="Xie Y."/>
            <person name="Holland P.W."/>
            <person name="Paps J."/>
            <person name="Zhu Y."/>
            <person name="Wu F."/>
            <person name="Chen Y."/>
            <person name="Wang J."/>
            <person name="Peng C."/>
            <person name="Meng J."/>
            <person name="Yang L."/>
            <person name="Liu J."/>
            <person name="Wen B."/>
            <person name="Zhang N."/>
            <person name="Huang Z."/>
            <person name="Zhu Q."/>
            <person name="Feng Y."/>
            <person name="Mount A."/>
            <person name="Hedgecock D."/>
            <person name="Xu Z."/>
            <person name="Liu Y."/>
            <person name="Domazet-Loso T."/>
            <person name="Du Y."/>
            <person name="Sun X."/>
            <person name="Zhang S."/>
            <person name="Liu B."/>
            <person name="Cheng P."/>
            <person name="Jiang X."/>
            <person name="Li J."/>
            <person name="Fan D."/>
            <person name="Wang W."/>
            <person name="Fu W."/>
            <person name="Wang T."/>
            <person name="Wang B."/>
            <person name="Zhang J."/>
            <person name="Peng Z."/>
            <person name="Li Y."/>
            <person name="Li N."/>
            <person name="Wang J."/>
            <person name="Chen M."/>
            <person name="He Y."/>
            <person name="Tan F."/>
            <person name="Song X."/>
            <person name="Zheng Q."/>
            <person name="Huang R."/>
            <person name="Yang H."/>
            <person name="Du X."/>
            <person name="Chen L."/>
            <person name="Yang M."/>
            <person name="Gaffney P.M."/>
            <person name="Wang S."/>
            <person name="Luo L."/>
            <person name="She Z."/>
            <person name="Ming Y."/>
            <person name="Huang W."/>
            <person name="Zhang S."/>
            <person name="Huang B."/>
            <person name="Zhang Y."/>
            <person name="Qu T."/>
            <person name="Ni P."/>
            <person name="Miao G."/>
            <person name="Wang J."/>
            <person name="Wang Q."/>
            <person name="Steinberg C.E."/>
            <person name="Wang H."/>
            <person name="Li N."/>
            <person name="Qian L."/>
            <person name="Zhang G."/>
            <person name="Li Y."/>
            <person name="Yang H."/>
            <person name="Liu X."/>
            <person name="Wang J."/>
            <person name="Yin Y."/>
            <person name="Wang J."/>
        </authorList>
    </citation>
    <scope>NUCLEOTIDE SEQUENCE [LARGE SCALE GENOMIC DNA]</scope>
    <source>
        <strain evidence="9">05x7-T-G4-1.051#20</strain>
    </source>
</reference>
<evidence type="ECO:0000313" key="9">
    <source>
        <dbReference type="EMBL" id="EKC40933.1"/>
    </source>
</evidence>
<dbReference type="PANTHER" id="PTHR11252:SF0">
    <property type="entry name" value="POLYRIBONUCLEOTIDE NUCLEOTIDYLTRANSFERASE 1, MITOCHONDRIAL"/>
    <property type="match status" value="1"/>
</dbReference>
<dbReference type="EMBL" id="JH816363">
    <property type="protein sequence ID" value="EKC40933.1"/>
    <property type="molecule type" value="Genomic_DNA"/>
</dbReference>
<dbReference type="InterPro" id="IPR001247">
    <property type="entry name" value="ExoRNase_PH_dom1"/>
</dbReference>
<evidence type="ECO:0000256" key="3">
    <source>
        <dbReference type="ARBA" id="ARBA00022679"/>
    </source>
</evidence>
<dbReference type="CDD" id="cd11363">
    <property type="entry name" value="RNase_PH_PNPase_1"/>
    <property type="match status" value="1"/>
</dbReference>
<dbReference type="SUPFAM" id="SSF55666">
    <property type="entry name" value="Ribonuclease PH domain 2-like"/>
    <property type="match status" value="2"/>
</dbReference>